<feature type="domain" description="Nitroreductase" evidence="5">
    <location>
        <begin position="17"/>
        <end position="171"/>
    </location>
</feature>
<name>A0A9D1ISC9_9CLOT</name>
<evidence type="ECO:0000256" key="3">
    <source>
        <dbReference type="ARBA" id="ARBA00022643"/>
    </source>
</evidence>
<evidence type="ECO:0000313" key="7">
    <source>
        <dbReference type="Proteomes" id="UP000824073"/>
    </source>
</evidence>
<reference evidence="6" key="1">
    <citation type="submission" date="2020-10" db="EMBL/GenBank/DDBJ databases">
        <authorList>
            <person name="Gilroy R."/>
        </authorList>
    </citation>
    <scope>NUCLEOTIDE SEQUENCE</scope>
    <source>
        <strain evidence="6">CHK191-8634</strain>
    </source>
</reference>
<reference evidence="6" key="2">
    <citation type="journal article" date="2021" name="PeerJ">
        <title>Extensive microbial diversity within the chicken gut microbiome revealed by metagenomics and culture.</title>
        <authorList>
            <person name="Gilroy R."/>
            <person name="Ravi A."/>
            <person name="Getino M."/>
            <person name="Pursley I."/>
            <person name="Horton D.L."/>
            <person name="Alikhan N.F."/>
            <person name="Baker D."/>
            <person name="Gharbi K."/>
            <person name="Hall N."/>
            <person name="Watson M."/>
            <person name="Adriaenssens E.M."/>
            <person name="Foster-Nyarko E."/>
            <person name="Jarju S."/>
            <person name="Secka A."/>
            <person name="Antonio M."/>
            <person name="Oren A."/>
            <person name="Chaudhuri R.R."/>
            <person name="La Ragione R."/>
            <person name="Hildebrand F."/>
            <person name="Pallen M.J."/>
        </authorList>
    </citation>
    <scope>NUCLEOTIDE SEQUENCE</scope>
    <source>
        <strain evidence="6">CHK191-8634</strain>
    </source>
</reference>
<dbReference type="PANTHER" id="PTHR43425:SF2">
    <property type="entry name" value="OXYGEN-INSENSITIVE NADPH NITROREDUCTASE"/>
    <property type="match status" value="1"/>
</dbReference>
<evidence type="ECO:0000313" key="6">
    <source>
        <dbReference type="EMBL" id="HIU42683.1"/>
    </source>
</evidence>
<dbReference type="AlphaFoldDB" id="A0A9D1ISC9"/>
<organism evidence="6 7">
    <name type="scientific">Candidatus Ventrousia excrementavium</name>
    <dbReference type="NCBI Taxonomy" id="2840961"/>
    <lineage>
        <taxon>Bacteria</taxon>
        <taxon>Bacillati</taxon>
        <taxon>Bacillota</taxon>
        <taxon>Clostridia</taxon>
        <taxon>Eubacteriales</taxon>
        <taxon>Clostridiaceae</taxon>
        <taxon>Clostridiaceae incertae sedis</taxon>
        <taxon>Candidatus Ventrousia</taxon>
    </lineage>
</organism>
<evidence type="ECO:0000256" key="1">
    <source>
        <dbReference type="ARBA" id="ARBA00008366"/>
    </source>
</evidence>
<dbReference type="EMBL" id="DVMR01000001">
    <property type="protein sequence ID" value="HIU42683.1"/>
    <property type="molecule type" value="Genomic_DNA"/>
</dbReference>
<gene>
    <name evidence="6" type="ORF">IAB67_00105</name>
</gene>
<dbReference type="Pfam" id="PF00881">
    <property type="entry name" value="Nitroreductase"/>
    <property type="match status" value="1"/>
</dbReference>
<comment type="similarity">
    <text evidence="1">Belongs to the flavin oxidoreductase frp family.</text>
</comment>
<dbReference type="InterPro" id="IPR016446">
    <property type="entry name" value="Flavin_OxRdtase_Frp"/>
</dbReference>
<evidence type="ECO:0000256" key="2">
    <source>
        <dbReference type="ARBA" id="ARBA00022630"/>
    </source>
</evidence>
<comment type="caution">
    <text evidence="6">The sequence shown here is derived from an EMBL/GenBank/DDBJ whole genome shotgun (WGS) entry which is preliminary data.</text>
</comment>
<dbReference type="InterPro" id="IPR029479">
    <property type="entry name" value="Nitroreductase"/>
</dbReference>
<evidence type="ECO:0000256" key="4">
    <source>
        <dbReference type="ARBA" id="ARBA00023002"/>
    </source>
</evidence>
<dbReference type="GO" id="GO:0016491">
    <property type="term" value="F:oxidoreductase activity"/>
    <property type="evidence" value="ECO:0007669"/>
    <property type="project" value="UniProtKB-KW"/>
</dbReference>
<dbReference type="SUPFAM" id="SSF55469">
    <property type="entry name" value="FMN-dependent nitroreductase-like"/>
    <property type="match status" value="1"/>
</dbReference>
<sequence length="295" mass="33122">MPYTPEAGLEAVRHMQTRASCRSFDNRPVPDELLHELLSAGLHAASGGNLQPWSVIVERDRDRARTLSELCGGQKFIAEAPVNLLFLLDWHRYQVYAAQKDAPFTAYKSYMHFLIGVEDVMCAVQSVETACHLVGLGSCYVGSCNHCGAALAELYHLPSLTYPVVLLSVGWPKVQPASAPKLDSSVMVFEGRYPDLSDEQIFDAYEHKLHGRTLSLPAKEPFRSEMLENLRRSLSTTFEPDKVEQILETASEQGFINETQRRFGLHYHARDMYETGGQILKMMDAQGLRPFDALE</sequence>
<dbReference type="Gene3D" id="3.40.109.10">
    <property type="entry name" value="NADH Oxidase"/>
    <property type="match status" value="1"/>
</dbReference>
<keyword evidence="3" id="KW-0288">FMN</keyword>
<keyword evidence="4" id="KW-0560">Oxidoreductase</keyword>
<evidence type="ECO:0000259" key="5">
    <source>
        <dbReference type="Pfam" id="PF00881"/>
    </source>
</evidence>
<proteinExistence type="inferred from homology"/>
<dbReference type="InterPro" id="IPR000415">
    <property type="entry name" value="Nitroreductase-like"/>
</dbReference>
<dbReference type="Proteomes" id="UP000824073">
    <property type="component" value="Unassembled WGS sequence"/>
</dbReference>
<protein>
    <submittedName>
        <fullName evidence="6">Nitroreductase family protein</fullName>
    </submittedName>
</protein>
<keyword evidence="2" id="KW-0285">Flavoprotein</keyword>
<dbReference type="PANTHER" id="PTHR43425">
    <property type="entry name" value="OXYGEN-INSENSITIVE NADPH NITROREDUCTASE"/>
    <property type="match status" value="1"/>
</dbReference>
<accession>A0A9D1ISC9</accession>